<evidence type="ECO:0000313" key="11">
    <source>
        <dbReference type="EMBL" id="NWH71099.1"/>
    </source>
</evidence>
<dbReference type="SUPFAM" id="SSF49764">
    <property type="entry name" value="HSP20-like chaperones"/>
    <property type="match status" value="1"/>
</dbReference>
<dbReference type="PANTHER" id="PTHR17125">
    <property type="entry name" value="OUTER DENSE FIBER PROTEIN 1"/>
    <property type="match status" value="1"/>
</dbReference>
<keyword evidence="9" id="KW-0966">Cell projection</keyword>
<dbReference type="OrthoDB" id="1431247at2759"/>
<sequence>SRFLRSLNRLVDSSDDHKPLALVYMKSFGPNEVTLTVKDGKAKVSAEHEGEHSTTSGKEYNYRKFTKEINLPQGMSKDEVTYSL</sequence>
<evidence type="ECO:0000256" key="9">
    <source>
        <dbReference type="ARBA" id="ARBA00023069"/>
    </source>
</evidence>
<accession>A0A850WY44</accession>
<dbReference type="EMBL" id="WAAB01003723">
    <property type="protein sequence ID" value="NWH71099.1"/>
    <property type="molecule type" value="Genomic_DNA"/>
</dbReference>
<gene>
    <name evidence="11" type="primary">Odf1</name>
    <name evidence="11" type="ORF">PIACAY_R00207</name>
</gene>
<protein>
    <recommendedName>
        <fullName evidence="4">Outer dense fiber protein 1</fullName>
    </recommendedName>
</protein>
<evidence type="ECO:0000256" key="4">
    <source>
        <dbReference type="ARBA" id="ARBA00019020"/>
    </source>
</evidence>
<evidence type="ECO:0000313" key="12">
    <source>
        <dbReference type="Proteomes" id="UP000653271"/>
    </source>
</evidence>
<dbReference type="Pfam" id="PF00011">
    <property type="entry name" value="HSP20"/>
    <property type="match status" value="1"/>
</dbReference>
<dbReference type="Gene3D" id="2.60.40.790">
    <property type="match status" value="1"/>
</dbReference>
<evidence type="ECO:0000259" key="10">
    <source>
        <dbReference type="Pfam" id="PF00011"/>
    </source>
</evidence>
<evidence type="ECO:0000256" key="8">
    <source>
        <dbReference type="ARBA" id="ARBA00022871"/>
    </source>
</evidence>
<dbReference type="GO" id="GO:0031514">
    <property type="term" value="C:motile cilium"/>
    <property type="evidence" value="ECO:0007669"/>
    <property type="project" value="UniProtKB-SubCell"/>
</dbReference>
<comment type="caution">
    <text evidence="11">The sequence shown here is derived from an EMBL/GenBank/DDBJ whole genome shotgun (WGS) entry which is preliminary data.</text>
</comment>
<keyword evidence="6" id="KW-0221">Differentiation</keyword>
<evidence type="ECO:0000256" key="2">
    <source>
        <dbReference type="ARBA" id="ARBA00004230"/>
    </source>
</evidence>
<keyword evidence="12" id="KW-1185">Reference proteome</keyword>
<dbReference type="AlphaFoldDB" id="A0A850WY44"/>
<organism evidence="11 12">
    <name type="scientific">Piaya cayana</name>
    <name type="common">Common squirrel cuckoo</name>
    <dbReference type="NCBI Taxonomy" id="33601"/>
    <lineage>
        <taxon>Eukaryota</taxon>
        <taxon>Metazoa</taxon>
        <taxon>Chordata</taxon>
        <taxon>Craniata</taxon>
        <taxon>Vertebrata</taxon>
        <taxon>Euteleostomi</taxon>
        <taxon>Archelosauria</taxon>
        <taxon>Archosauria</taxon>
        <taxon>Dinosauria</taxon>
        <taxon>Saurischia</taxon>
        <taxon>Theropoda</taxon>
        <taxon>Coelurosauria</taxon>
        <taxon>Aves</taxon>
        <taxon>Neognathae</taxon>
        <taxon>Neoaves</taxon>
        <taxon>Otidimorphae</taxon>
        <taxon>Cuculiformes</taxon>
        <taxon>Coccyzidae</taxon>
        <taxon>Piaya</taxon>
    </lineage>
</organism>
<evidence type="ECO:0000256" key="5">
    <source>
        <dbReference type="ARBA" id="ARBA00022473"/>
    </source>
</evidence>
<dbReference type="PANTHER" id="PTHR17125:SF2">
    <property type="entry name" value="OUTER DENSE FIBER PROTEIN 1"/>
    <property type="match status" value="1"/>
</dbReference>
<dbReference type="GO" id="GO:0099513">
    <property type="term" value="C:polymeric cytoskeletal fiber"/>
    <property type="evidence" value="ECO:0007669"/>
    <property type="project" value="InterPro"/>
</dbReference>
<dbReference type="Proteomes" id="UP000653271">
    <property type="component" value="Unassembled WGS sequence"/>
</dbReference>
<dbReference type="InterPro" id="IPR008978">
    <property type="entry name" value="HSP20-like_chaperone"/>
</dbReference>
<dbReference type="GO" id="GO:0005813">
    <property type="term" value="C:centrosome"/>
    <property type="evidence" value="ECO:0007669"/>
    <property type="project" value="UniProtKB-SubCell"/>
</dbReference>
<keyword evidence="9" id="KW-0969">Cilium</keyword>
<proteinExistence type="predicted"/>
<evidence type="ECO:0000256" key="7">
    <source>
        <dbReference type="ARBA" id="ARBA00022846"/>
    </source>
</evidence>
<name>A0A850WY44_PIACA</name>
<dbReference type="InterPro" id="IPR002068">
    <property type="entry name" value="A-crystallin/Hsp20_dom"/>
</dbReference>
<evidence type="ECO:0000256" key="1">
    <source>
        <dbReference type="ARBA" id="ARBA00001979"/>
    </source>
</evidence>
<dbReference type="InterPro" id="IPR037389">
    <property type="entry name" value="ODFP"/>
</dbReference>
<keyword evidence="8" id="KW-0744">Spermatogenesis</keyword>
<comment type="subcellular location">
    <subcellularLocation>
        <location evidence="2">Cell projection</location>
        <location evidence="2">Cilium</location>
        <location evidence="2">Flagellum</location>
    </subcellularLocation>
    <subcellularLocation>
        <location evidence="3">Cytoplasm</location>
        <location evidence="3">Cytoskeleton</location>
        <location evidence="3">Microtubule organizing center</location>
        <location evidence="3">Centrosome</location>
    </subcellularLocation>
</comment>
<comment type="function">
    <text evidence="1">Component of the outer dense fibers (ODF) of spermatozoa. ODF are filamentous structures located on the outside of the axoneme in the midpiece and principal piece of the mammalian sperm tail and may help to maintain the passive elastic structures and elastic recoil of the sperm tail.</text>
</comment>
<evidence type="ECO:0000256" key="3">
    <source>
        <dbReference type="ARBA" id="ARBA00004300"/>
    </source>
</evidence>
<evidence type="ECO:0000256" key="6">
    <source>
        <dbReference type="ARBA" id="ARBA00022782"/>
    </source>
</evidence>
<dbReference type="GO" id="GO:0007283">
    <property type="term" value="P:spermatogenesis"/>
    <property type="evidence" value="ECO:0007669"/>
    <property type="project" value="UniProtKB-KW"/>
</dbReference>
<feature type="domain" description="SHSP" evidence="10">
    <location>
        <begin position="24"/>
        <end position="81"/>
    </location>
</feature>
<feature type="non-terminal residue" evidence="11">
    <location>
        <position position="84"/>
    </location>
</feature>
<keyword evidence="7" id="KW-0282">Flagellum</keyword>
<feature type="non-terminal residue" evidence="11">
    <location>
        <position position="1"/>
    </location>
</feature>
<dbReference type="GO" id="GO:0030154">
    <property type="term" value="P:cell differentiation"/>
    <property type="evidence" value="ECO:0007669"/>
    <property type="project" value="UniProtKB-KW"/>
</dbReference>
<keyword evidence="5" id="KW-0217">Developmental protein</keyword>
<reference evidence="11" key="1">
    <citation type="submission" date="2019-09" db="EMBL/GenBank/DDBJ databases">
        <title>Bird 10,000 Genomes (B10K) Project - Family phase.</title>
        <authorList>
            <person name="Zhang G."/>
        </authorList>
    </citation>
    <scope>NUCLEOTIDE SEQUENCE</scope>
    <source>
        <strain evidence="11">B10K-DU-008-47</strain>
        <tissue evidence="11">Mixed tissue sample</tissue>
    </source>
</reference>